<dbReference type="InterPro" id="IPR023375">
    <property type="entry name" value="ADC_dom_sf"/>
</dbReference>
<dbReference type="Gene3D" id="2.40.400.10">
    <property type="entry name" value="Acetoacetate decarboxylase-like"/>
    <property type="match status" value="1"/>
</dbReference>
<name>A0AA42CEJ7_9PROT</name>
<dbReference type="NCBIfam" id="NF002614">
    <property type="entry name" value="PRK02265.1"/>
    <property type="match status" value="1"/>
</dbReference>
<evidence type="ECO:0000313" key="3">
    <source>
        <dbReference type="Proteomes" id="UP001165679"/>
    </source>
</evidence>
<organism evidence="2 3">
    <name type="scientific">Limobrevibacterium gyesilva</name>
    <dbReference type="NCBI Taxonomy" id="2991712"/>
    <lineage>
        <taxon>Bacteria</taxon>
        <taxon>Pseudomonadati</taxon>
        <taxon>Pseudomonadota</taxon>
        <taxon>Alphaproteobacteria</taxon>
        <taxon>Acetobacterales</taxon>
        <taxon>Acetobacteraceae</taxon>
        <taxon>Limobrevibacterium</taxon>
    </lineage>
</organism>
<evidence type="ECO:0000313" key="2">
    <source>
        <dbReference type="EMBL" id="MCW3476133.1"/>
    </source>
</evidence>
<accession>A0AA42CEJ7</accession>
<gene>
    <name evidence="2" type="ORF">OL599_16260</name>
</gene>
<dbReference type="InterPro" id="IPR010451">
    <property type="entry name" value="Acetoacetate_decarboxylase"/>
</dbReference>
<dbReference type="SUPFAM" id="SSF160104">
    <property type="entry name" value="Acetoacetate decarboxylase-like"/>
    <property type="match status" value="1"/>
</dbReference>
<evidence type="ECO:0000256" key="1">
    <source>
        <dbReference type="SAM" id="MobiDB-lite"/>
    </source>
</evidence>
<reference evidence="2" key="1">
    <citation type="submission" date="2022-09" db="EMBL/GenBank/DDBJ databases">
        <title>Rhodovastum sp. nov. RN2-1 isolated from soil in Seongnam, South Korea.</title>
        <authorList>
            <person name="Le N.T."/>
        </authorList>
    </citation>
    <scope>NUCLEOTIDE SEQUENCE</scope>
    <source>
        <strain evidence="2">RN2-1</strain>
    </source>
</reference>
<dbReference type="Pfam" id="PF06314">
    <property type="entry name" value="ADC"/>
    <property type="match status" value="1"/>
</dbReference>
<reference evidence="2" key="2">
    <citation type="submission" date="2022-10" db="EMBL/GenBank/DDBJ databases">
        <authorList>
            <person name="Trinh H.N."/>
        </authorList>
    </citation>
    <scope>NUCLEOTIDE SEQUENCE</scope>
    <source>
        <strain evidence="2">RN2-1</strain>
    </source>
</reference>
<dbReference type="RefSeq" id="WP_264714883.1">
    <property type="nucleotide sequence ID" value="NZ_JAPDNT010000015.1"/>
</dbReference>
<keyword evidence="3" id="KW-1185">Reference proteome</keyword>
<sequence length="280" mass="30811">MASGGAVTVSSHERSGASVHEGARTGAGGEMTRDEILSAPSMPLASPSYPKGPYRFINREYLVIHYESDPEAIRAMLPEPLEPDGNHVFFEWIKMPDSSGFGSYEEAGCGINALWRGRKCTYTAQMYLDDEAPTTGGREIWGFPKKIGNPELRVIHDTLTGTLHYGHREVALGTMGYKYRSLEADRDQTVAALQGLVVVLKFIPDVDGTPKIAQLVGFHMQDVALKGAWDGPARLHLVPHVNCRVADLPVHKILFGRHMIADLTLPYGTVLHDYLTGRNE</sequence>
<dbReference type="Proteomes" id="UP001165679">
    <property type="component" value="Unassembled WGS sequence"/>
</dbReference>
<dbReference type="EMBL" id="JAPDNT010000015">
    <property type="protein sequence ID" value="MCW3476133.1"/>
    <property type="molecule type" value="Genomic_DNA"/>
</dbReference>
<protein>
    <submittedName>
        <fullName evidence="2">Acetoacetate decarboxylase</fullName>
    </submittedName>
</protein>
<dbReference type="GO" id="GO:0016829">
    <property type="term" value="F:lyase activity"/>
    <property type="evidence" value="ECO:0007669"/>
    <property type="project" value="InterPro"/>
</dbReference>
<feature type="region of interest" description="Disordered" evidence="1">
    <location>
        <begin position="1"/>
        <end position="30"/>
    </location>
</feature>
<dbReference type="AlphaFoldDB" id="A0AA42CEJ7"/>
<comment type="caution">
    <text evidence="2">The sequence shown here is derived from an EMBL/GenBank/DDBJ whole genome shotgun (WGS) entry which is preliminary data.</text>
</comment>
<proteinExistence type="predicted"/>